<gene>
    <name evidence="2" type="ORF">NDI86_04260</name>
</gene>
<reference evidence="2 3" key="1">
    <citation type="submission" date="2022-06" db="EMBL/GenBank/DDBJ databases">
        <title>Halomicroarcula sp. a new haloarchaeum isolate from saline soil.</title>
        <authorList>
            <person name="Strakova D."/>
            <person name="Galisteo C."/>
            <person name="Sanchez-Porro C."/>
            <person name="Ventosa A."/>
        </authorList>
    </citation>
    <scope>NUCLEOTIDE SEQUENCE [LARGE SCALE GENOMIC DNA]</scope>
    <source>
        <strain evidence="2 3">S3CR25-11</strain>
    </source>
</reference>
<keyword evidence="1" id="KW-0812">Transmembrane</keyword>
<dbReference type="RefSeq" id="WP_310899162.1">
    <property type="nucleotide sequence ID" value="NZ_JAMQOS010000001.1"/>
</dbReference>
<accession>A0ABU2FKP0</accession>
<organism evidence="2 3">
    <name type="scientific">Haloarcula onubensis</name>
    <dbReference type="NCBI Taxonomy" id="2950539"/>
    <lineage>
        <taxon>Archaea</taxon>
        <taxon>Methanobacteriati</taxon>
        <taxon>Methanobacteriota</taxon>
        <taxon>Stenosarchaea group</taxon>
        <taxon>Halobacteria</taxon>
        <taxon>Halobacteriales</taxon>
        <taxon>Haloarculaceae</taxon>
        <taxon>Haloarcula</taxon>
    </lineage>
</organism>
<protein>
    <submittedName>
        <fullName evidence="2">Uncharacterized protein</fullName>
    </submittedName>
</protein>
<proteinExistence type="predicted"/>
<keyword evidence="3" id="KW-1185">Reference proteome</keyword>
<feature type="transmembrane region" description="Helical" evidence="1">
    <location>
        <begin position="7"/>
        <end position="23"/>
    </location>
</feature>
<sequence length="47" mass="5098">MAYRTTIGWSLLSSGIVTLLLGFLPGTDLFWGIALLVLGAVTLYVRQ</sequence>
<keyword evidence="1" id="KW-0472">Membrane</keyword>
<dbReference type="EMBL" id="JAMQOS010000001">
    <property type="protein sequence ID" value="MDS0281325.1"/>
    <property type="molecule type" value="Genomic_DNA"/>
</dbReference>
<comment type="caution">
    <text evidence="2">The sequence shown here is derived from an EMBL/GenBank/DDBJ whole genome shotgun (WGS) entry which is preliminary data.</text>
</comment>
<name>A0ABU2FKP0_9EURY</name>
<feature type="transmembrane region" description="Helical" evidence="1">
    <location>
        <begin position="29"/>
        <end position="45"/>
    </location>
</feature>
<dbReference type="Proteomes" id="UP001268864">
    <property type="component" value="Unassembled WGS sequence"/>
</dbReference>
<evidence type="ECO:0000313" key="2">
    <source>
        <dbReference type="EMBL" id="MDS0281325.1"/>
    </source>
</evidence>
<evidence type="ECO:0000256" key="1">
    <source>
        <dbReference type="SAM" id="Phobius"/>
    </source>
</evidence>
<keyword evidence="1" id="KW-1133">Transmembrane helix</keyword>
<evidence type="ECO:0000313" key="3">
    <source>
        <dbReference type="Proteomes" id="UP001268864"/>
    </source>
</evidence>